<feature type="compositionally biased region" description="Acidic residues" evidence="1">
    <location>
        <begin position="28"/>
        <end position="40"/>
    </location>
</feature>
<feature type="region of interest" description="Disordered" evidence="1">
    <location>
        <begin position="1"/>
        <end position="197"/>
    </location>
</feature>
<proteinExistence type="predicted"/>
<protein>
    <submittedName>
        <fullName evidence="2">Uncharacterized protein</fullName>
    </submittedName>
</protein>
<feature type="compositionally biased region" description="Basic and acidic residues" evidence="1">
    <location>
        <begin position="1"/>
        <end position="27"/>
    </location>
</feature>
<keyword evidence="3" id="KW-1185">Reference proteome</keyword>
<evidence type="ECO:0000313" key="2">
    <source>
        <dbReference type="EMBL" id="CAH9114983.1"/>
    </source>
</evidence>
<dbReference type="EMBL" id="CAMAPF010000233">
    <property type="protein sequence ID" value="CAH9114983.1"/>
    <property type="molecule type" value="Genomic_DNA"/>
</dbReference>
<comment type="caution">
    <text evidence="2">The sequence shown here is derived from an EMBL/GenBank/DDBJ whole genome shotgun (WGS) entry which is preliminary data.</text>
</comment>
<evidence type="ECO:0000313" key="3">
    <source>
        <dbReference type="Proteomes" id="UP001152523"/>
    </source>
</evidence>
<dbReference type="AlphaFoldDB" id="A0AAV0E217"/>
<organism evidence="2 3">
    <name type="scientific">Cuscuta epithymum</name>
    <dbReference type="NCBI Taxonomy" id="186058"/>
    <lineage>
        <taxon>Eukaryota</taxon>
        <taxon>Viridiplantae</taxon>
        <taxon>Streptophyta</taxon>
        <taxon>Embryophyta</taxon>
        <taxon>Tracheophyta</taxon>
        <taxon>Spermatophyta</taxon>
        <taxon>Magnoliopsida</taxon>
        <taxon>eudicotyledons</taxon>
        <taxon>Gunneridae</taxon>
        <taxon>Pentapetalae</taxon>
        <taxon>asterids</taxon>
        <taxon>lamiids</taxon>
        <taxon>Solanales</taxon>
        <taxon>Convolvulaceae</taxon>
        <taxon>Cuscuteae</taxon>
        <taxon>Cuscuta</taxon>
        <taxon>Cuscuta subgen. Cuscuta</taxon>
    </lineage>
</organism>
<dbReference type="PANTHER" id="PTHR37195">
    <property type="entry name" value="OS01G0332900 PROTEIN"/>
    <property type="match status" value="1"/>
</dbReference>
<accession>A0AAV0E217</accession>
<dbReference type="PANTHER" id="PTHR37195:SF2">
    <property type="entry name" value="NUCLEOLIN-LIKE"/>
    <property type="match status" value="1"/>
</dbReference>
<name>A0AAV0E217_9ASTE</name>
<gene>
    <name evidence="2" type="ORF">CEPIT_LOCUS20923</name>
</gene>
<feature type="compositionally biased region" description="Basic and acidic residues" evidence="1">
    <location>
        <begin position="162"/>
        <end position="187"/>
    </location>
</feature>
<sequence>MAKEEALKREEEEVKEAGVGPEKKVEDDSSGDEEGDVYDEELGKAKSSTVDNDGEDVESGDEDGDEDDDEDEEEEDGDSGEEEEPGIQALLKPPEELENEDSDSDFELQENSLEEEEEVEEEEDDEEDEPGSGGKVEAPPKRKRAAKDDEEEEEEEEDYGGEAEKVPTKRNRSGEEALDGKVKEAAKGKTPSNVPKV</sequence>
<feature type="compositionally biased region" description="Acidic residues" evidence="1">
    <location>
        <begin position="96"/>
        <end position="130"/>
    </location>
</feature>
<evidence type="ECO:0000256" key="1">
    <source>
        <dbReference type="SAM" id="MobiDB-lite"/>
    </source>
</evidence>
<feature type="compositionally biased region" description="Acidic residues" evidence="1">
    <location>
        <begin position="52"/>
        <end position="85"/>
    </location>
</feature>
<feature type="compositionally biased region" description="Acidic residues" evidence="1">
    <location>
        <begin position="148"/>
        <end position="161"/>
    </location>
</feature>
<reference evidence="2" key="1">
    <citation type="submission" date="2022-07" db="EMBL/GenBank/DDBJ databases">
        <authorList>
            <person name="Macas J."/>
            <person name="Novak P."/>
            <person name="Neumann P."/>
        </authorList>
    </citation>
    <scope>NUCLEOTIDE SEQUENCE</scope>
</reference>
<dbReference type="Proteomes" id="UP001152523">
    <property type="component" value="Unassembled WGS sequence"/>
</dbReference>